<dbReference type="EMBL" id="OBEK01000001">
    <property type="protein sequence ID" value="SNZ05901.1"/>
    <property type="molecule type" value="Genomic_DNA"/>
</dbReference>
<keyword evidence="3" id="KW-1185">Reference proteome</keyword>
<evidence type="ECO:0000313" key="2">
    <source>
        <dbReference type="EMBL" id="SNZ05901.1"/>
    </source>
</evidence>
<gene>
    <name evidence="2" type="ORF">SAMN05421503_1069</name>
</gene>
<dbReference type="AlphaFoldDB" id="A0A285NE14"/>
<accession>A0A285NE14</accession>
<name>A0A285NE14_9BACI</name>
<proteinExistence type="predicted"/>
<protein>
    <submittedName>
        <fullName evidence="2">Uncharacterized protein</fullName>
    </submittedName>
</protein>
<organism evidence="2 3">
    <name type="scientific">Terribacillus aidingensis</name>
    <dbReference type="NCBI Taxonomy" id="586416"/>
    <lineage>
        <taxon>Bacteria</taxon>
        <taxon>Bacillati</taxon>
        <taxon>Bacillota</taxon>
        <taxon>Bacilli</taxon>
        <taxon>Bacillales</taxon>
        <taxon>Bacillaceae</taxon>
        <taxon>Terribacillus</taxon>
    </lineage>
</organism>
<feature type="chain" id="PRO_5039397207" evidence="1">
    <location>
        <begin position="23"/>
        <end position="68"/>
    </location>
</feature>
<evidence type="ECO:0000313" key="3">
    <source>
        <dbReference type="Proteomes" id="UP000219356"/>
    </source>
</evidence>
<dbReference type="Proteomes" id="UP000219356">
    <property type="component" value="Unassembled WGS sequence"/>
</dbReference>
<reference evidence="3" key="1">
    <citation type="submission" date="2017-09" db="EMBL/GenBank/DDBJ databases">
        <authorList>
            <person name="Varghese N."/>
            <person name="Submissions S."/>
        </authorList>
    </citation>
    <scope>NUCLEOTIDE SEQUENCE [LARGE SCALE GENOMIC DNA]</scope>
    <source>
        <strain evidence="3">CGMCC 1.8913</strain>
    </source>
</reference>
<feature type="signal peptide" evidence="1">
    <location>
        <begin position="1"/>
        <end position="22"/>
    </location>
</feature>
<keyword evidence="1" id="KW-0732">Signal</keyword>
<evidence type="ECO:0000256" key="1">
    <source>
        <dbReference type="SAM" id="SignalP"/>
    </source>
</evidence>
<sequence>MIRWCKRIILCMLLCTAMYVTWSQLTNLTVQDVITYEQQPVQVKKLVLKEVHLRSKQQVNDEGNSNPG</sequence>